<dbReference type="Proteomes" id="UP000003221">
    <property type="component" value="Unassembled WGS sequence"/>
</dbReference>
<gene>
    <name evidence="1" type="ORF">LTSEMON_0497</name>
</gene>
<organism evidence="1 2">
    <name type="scientific">Salmonella enterica subsp. enterica serovar Montevideo str. S5-403</name>
    <dbReference type="NCBI Taxonomy" id="913242"/>
    <lineage>
        <taxon>Bacteria</taxon>
        <taxon>Pseudomonadati</taxon>
        <taxon>Pseudomonadota</taxon>
        <taxon>Gammaproteobacteria</taxon>
        <taxon>Enterobacterales</taxon>
        <taxon>Enterobacteriaceae</taxon>
        <taxon>Salmonella</taxon>
    </lineage>
</organism>
<evidence type="ECO:0000313" key="2">
    <source>
        <dbReference type="Proteomes" id="UP000003221"/>
    </source>
</evidence>
<dbReference type="EMBL" id="AFCS01000138">
    <property type="protein sequence ID" value="EHC82977.1"/>
    <property type="molecule type" value="Genomic_DNA"/>
</dbReference>
<dbReference type="AlphaFoldDB" id="G5PYL2"/>
<comment type="caution">
    <text evidence="1">The sequence shown here is derived from an EMBL/GenBank/DDBJ whole genome shotgun (WGS) entry which is preliminary data.</text>
</comment>
<name>G5PYL2_SALMO</name>
<dbReference type="PATRIC" id="fig|913242.3.peg.519"/>
<proteinExistence type="predicted"/>
<protein>
    <submittedName>
        <fullName evidence="1">Uncharacterized protein</fullName>
    </submittedName>
</protein>
<evidence type="ECO:0000313" key="1">
    <source>
        <dbReference type="EMBL" id="EHC82977.1"/>
    </source>
</evidence>
<sequence>MVFAFFPEGFNEINISNIICFNAVFCYMHGVIFNHVIFRCVILCRLISPLLIKILVQQPQSAVVVP</sequence>
<reference evidence="1 2" key="1">
    <citation type="journal article" date="2011" name="BMC Genomics">
        <title>Genome sequencing reveals diversification of virulence factor content and possible host adaptation in distinct subpopulations of Salmonella enterica.</title>
        <authorList>
            <person name="den Bakker H.C."/>
            <person name="Moreno Switt A.I."/>
            <person name="Govoni G."/>
            <person name="Cummings C.A."/>
            <person name="Ranieri M.L."/>
            <person name="Degoricija L."/>
            <person name="Hoelzer K."/>
            <person name="Rodriguez-Rivera L.D."/>
            <person name="Brown S."/>
            <person name="Bolchacova E."/>
            <person name="Furtado M.R."/>
            <person name="Wiedmann M."/>
        </authorList>
    </citation>
    <scope>NUCLEOTIDE SEQUENCE [LARGE SCALE GENOMIC DNA]</scope>
    <source>
        <strain evidence="1 2">S5-403</strain>
    </source>
</reference>
<accession>G5PYL2</accession>